<sequence>MILRDELGACPVPLADEPLRAAWFGAHGHVLVGATALRGIKYKKGGKWQVDDRQVRQAAKALLELPWNPDDLIDVRLDSRGGSETRNWRSAITGWMGHAVLNARRDNGGCACGSGPCKTGEWRLPSTGLPCGLTPAEFHKWHGTSSLAGTLPLKVLRWNGKTWVAPRAYVDLLDQWQVLDGELWERHACCERCGQHARSWSNWFHWRGSSVTGYSTLCPSCAATLYRPYNGHLQGRTYAAVKWMSRADDFLCCLCQQPRRANYWDHCHDHEFVRGPVCASCNTHEGHGLAFAHRPGAIAHLMRCPACDAARTIELRHQRAIVQDHFRSERHTKCSFEPSVESLTLRPRGGVDVTLYCFGHGTRWDRQMSPAEHRALIDQFISLALPSARNGDEPHLKSADGTRR</sequence>
<dbReference type="SUPFAM" id="SSF54060">
    <property type="entry name" value="His-Me finger endonucleases"/>
    <property type="match status" value="1"/>
</dbReference>
<dbReference type="Gene3D" id="3.40.1800.10">
    <property type="entry name" value="His-Me finger endonucleases"/>
    <property type="match status" value="1"/>
</dbReference>
<evidence type="ECO:0000313" key="2">
    <source>
        <dbReference type="Proteomes" id="UP001596915"/>
    </source>
</evidence>
<accession>A0ABW2WQ05</accession>
<protein>
    <submittedName>
        <fullName evidence="1">Endonuclease domain-containing protein</fullName>
    </submittedName>
</protein>
<dbReference type="InterPro" id="IPR044925">
    <property type="entry name" value="His-Me_finger_sf"/>
</dbReference>
<proteinExistence type="predicted"/>
<keyword evidence="2" id="KW-1185">Reference proteome</keyword>
<keyword evidence="1" id="KW-0255">Endonuclease</keyword>
<dbReference type="Pfam" id="PF02945">
    <property type="entry name" value="Endonuclease_7"/>
    <property type="match status" value="1"/>
</dbReference>
<gene>
    <name evidence="1" type="ORF">ACFQ2K_05310</name>
</gene>
<dbReference type="EMBL" id="JBHTGL010000005">
    <property type="protein sequence ID" value="MFD0622332.1"/>
    <property type="molecule type" value="Genomic_DNA"/>
</dbReference>
<comment type="caution">
    <text evidence="1">The sequence shown here is derived from an EMBL/GenBank/DDBJ whole genome shotgun (WGS) entry which is preliminary data.</text>
</comment>
<name>A0ABW2WQ05_9ACTN</name>
<dbReference type="InterPro" id="IPR004211">
    <property type="entry name" value="Endonuclease_7"/>
</dbReference>
<dbReference type="Proteomes" id="UP001596915">
    <property type="component" value="Unassembled WGS sequence"/>
</dbReference>
<reference evidence="2" key="1">
    <citation type="journal article" date="2019" name="Int. J. Syst. Evol. Microbiol.">
        <title>The Global Catalogue of Microorganisms (GCM) 10K type strain sequencing project: providing services to taxonomists for standard genome sequencing and annotation.</title>
        <authorList>
            <consortium name="The Broad Institute Genomics Platform"/>
            <consortium name="The Broad Institute Genome Sequencing Center for Infectious Disease"/>
            <person name="Wu L."/>
            <person name="Ma J."/>
        </authorList>
    </citation>
    <scope>NUCLEOTIDE SEQUENCE [LARGE SCALE GENOMIC DNA]</scope>
    <source>
        <strain evidence="2">JCM 12607</strain>
    </source>
</reference>
<dbReference type="InterPro" id="IPR038563">
    <property type="entry name" value="Endonuclease_7_sf"/>
</dbReference>
<keyword evidence="1" id="KW-0540">Nuclease</keyword>
<keyword evidence="1" id="KW-0378">Hydrolase</keyword>
<evidence type="ECO:0000313" key="1">
    <source>
        <dbReference type="EMBL" id="MFD0622332.1"/>
    </source>
</evidence>
<dbReference type="GO" id="GO:0004519">
    <property type="term" value="F:endonuclease activity"/>
    <property type="evidence" value="ECO:0007669"/>
    <property type="project" value="UniProtKB-KW"/>
</dbReference>
<organism evidence="1 2">
    <name type="scientific">Streptomyces sanglieri</name>
    <dbReference type="NCBI Taxonomy" id="193460"/>
    <lineage>
        <taxon>Bacteria</taxon>
        <taxon>Bacillati</taxon>
        <taxon>Actinomycetota</taxon>
        <taxon>Actinomycetes</taxon>
        <taxon>Kitasatosporales</taxon>
        <taxon>Streptomycetaceae</taxon>
        <taxon>Streptomyces</taxon>
    </lineage>
</organism>